<dbReference type="Gene3D" id="1.10.12.10">
    <property type="entry name" value="Lyase 2-enoyl-coa Hydratase, Chain A, domain 2"/>
    <property type="match status" value="1"/>
</dbReference>
<dbReference type="InterPro" id="IPR029045">
    <property type="entry name" value="ClpP/crotonase-like_dom_sf"/>
</dbReference>
<comment type="caution">
    <text evidence="2">The sequence shown here is derived from an EMBL/GenBank/DDBJ whole genome shotgun (WGS) entry which is preliminary data.</text>
</comment>
<dbReference type="SUPFAM" id="SSF52096">
    <property type="entry name" value="ClpP/crotonase"/>
    <property type="match status" value="1"/>
</dbReference>
<proteinExistence type="inferred from homology"/>
<name>A0ABV7KZ71_9PROT</name>
<dbReference type="CDD" id="cd06558">
    <property type="entry name" value="crotonase-like"/>
    <property type="match status" value="1"/>
</dbReference>
<keyword evidence="3" id="KW-1185">Reference proteome</keyword>
<reference evidence="3" key="1">
    <citation type="journal article" date="2019" name="Int. J. Syst. Evol. Microbiol.">
        <title>The Global Catalogue of Microorganisms (GCM) 10K type strain sequencing project: providing services to taxonomists for standard genome sequencing and annotation.</title>
        <authorList>
            <consortium name="The Broad Institute Genomics Platform"/>
            <consortium name="The Broad Institute Genome Sequencing Center for Infectious Disease"/>
            <person name="Wu L."/>
            <person name="Ma J."/>
        </authorList>
    </citation>
    <scope>NUCLEOTIDE SEQUENCE [LARGE SCALE GENOMIC DNA]</scope>
    <source>
        <strain evidence="3">KCTC 42964</strain>
    </source>
</reference>
<evidence type="ECO:0000313" key="2">
    <source>
        <dbReference type="EMBL" id="MFC3227613.1"/>
    </source>
</evidence>
<dbReference type="InterPro" id="IPR051683">
    <property type="entry name" value="Enoyl-CoA_Hydratase/Isomerase"/>
</dbReference>
<dbReference type="Gene3D" id="3.90.226.10">
    <property type="entry name" value="2-enoyl-CoA Hydratase, Chain A, domain 1"/>
    <property type="match status" value="1"/>
</dbReference>
<organism evidence="2 3">
    <name type="scientific">Marinibaculum pumilum</name>
    <dbReference type="NCBI Taxonomy" id="1766165"/>
    <lineage>
        <taxon>Bacteria</taxon>
        <taxon>Pseudomonadati</taxon>
        <taxon>Pseudomonadota</taxon>
        <taxon>Alphaproteobacteria</taxon>
        <taxon>Rhodospirillales</taxon>
        <taxon>Rhodospirillaceae</taxon>
        <taxon>Marinibaculum</taxon>
    </lineage>
</organism>
<dbReference type="InterPro" id="IPR001753">
    <property type="entry name" value="Enoyl-CoA_hydra/iso"/>
</dbReference>
<evidence type="ECO:0000313" key="3">
    <source>
        <dbReference type="Proteomes" id="UP001595528"/>
    </source>
</evidence>
<gene>
    <name evidence="2" type="ORF">ACFOGJ_10245</name>
</gene>
<dbReference type="PANTHER" id="PTHR42964">
    <property type="entry name" value="ENOYL-COA HYDRATASE"/>
    <property type="match status" value="1"/>
</dbReference>
<dbReference type="RefSeq" id="WP_379899920.1">
    <property type="nucleotide sequence ID" value="NZ_JBHRTR010000024.1"/>
</dbReference>
<evidence type="ECO:0000256" key="1">
    <source>
        <dbReference type="ARBA" id="ARBA00005254"/>
    </source>
</evidence>
<dbReference type="PANTHER" id="PTHR42964:SF1">
    <property type="entry name" value="POLYKETIDE BIOSYNTHESIS ENOYL-COA HYDRATASE PKSH-RELATED"/>
    <property type="match status" value="1"/>
</dbReference>
<dbReference type="Proteomes" id="UP001595528">
    <property type="component" value="Unassembled WGS sequence"/>
</dbReference>
<dbReference type="InterPro" id="IPR014748">
    <property type="entry name" value="Enoyl-CoA_hydra_C"/>
</dbReference>
<comment type="similarity">
    <text evidence="1">Belongs to the enoyl-CoA hydratase/isomerase family.</text>
</comment>
<dbReference type="Pfam" id="PF00378">
    <property type="entry name" value="ECH_1"/>
    <property type="match status" value="1"/>
</dbReference>
<dbReference type="EMBL" id="JBHRTR010000024">
    <property type="protein sequence ID" value="MFC3227613.1"/>
    <property type="molecule type" value="Genomic_DNA"/>
</dbReference>
<protein>
    <submittedName>
        <fullName evidence="2">Enoyl-CoA hydratase/isomerase family protein</fullName>
    </submittedName>
</protein>
<accession>A0ABV7KZ71</accession>
<sequence length="272" mass="29359">MSEPTVADSSEYVELEITTDGIAYVTMNRPAVHNCFNEDVIARLTEIFTDVGNQDGVRAMILRARGKSFSAGADLEWMQRAAHFTEDQNEEDARALASMMAALDACPKPTIACVQGAAFGGGVGLVAACDIAIAAERAVFCLSEVRLGLLPAVISPFVVNAIGPRAARRYFLTAERFDAQEAWRLGLVHKVVADEAALHEACDALVEQFLQAGPEAIAATKELIAEVAFVDPQDVRGYTARAIAERRVSEEGREGVAAFLEKRKPSWSSERG</sequence>